<dbReference type="InterPro" id="IPR001810">
    <property type="entry name" value="F-box_dom"/>
</dbReference>
<dbReference type="InterPro" id="IPR036047">
    <property type="entry name" value="F-box-like_dom_sf"/>
</dbReference>
<accession>A0A8T2XDI5</accession>
<evidence type="ECO:0000259" key="1">
    <source>
        <dbReference type="PROSITE" id="PS50181"/>
    </source>
</evidence>
<dbReference type="InterPro" id="IPR013187">
    <property type="entry name" value="F-box-assoc_dom_typ3"/>
</dbReference>
<dbReference type="NCBIfam" id="TIGR01640">
    <property type="entry name" value="F_box_assoc_1"/>
    <property type="match status" value="1"/>
</dbReference>
<keyword evidence="3" id="KW-1185">Reference proteome</keyword>
<dbReference type="Gene3D" id="1.20.1280.50">
    <property type="match status" value="1"/>
</dbReference>
<comment type="caution">
    <text evidence="2">The sequence shown here is derived from an EMBL/GenBank/DDBJ whole genome shotgun (WGS) entry which is preliminary data.</text>
</comment>
<evidence type="ECO:0000313" key="2">
    <source>
        <dbReference type="EMBL" id="KAH8491246.1"/>
    </source>
</evidence>
<protein>
    <recommendedName>
        <fullName evidence="1">F-box domain-containing protein</fullName>
    </recommendedName>
</protein>
<name>A0A8T2XDI5_POPDE</name>
<dbReference type="Pfam" id="PF12937">
    <property type="entry name" value="F-box-like"/>
    <property type="match status" value="1"/>
</dbReference>
<feature type="domain" description="F-box" evidence="1">
    <location>
        <begin position="1"/>
        <end position="44"/>
    </location>
</feature>
<dbReference type="SUPFAM" id="SSF81383">
    <property type="entry name" value="F-box domain"/>
    <property type="match status" value="1"/>
</dbReference>
<dbReference type="EMBL" id="JACEGQ020000013">
    <property type="protein sequence ID" value="KAH8491246.1"/>
    <property type="molecule type" value="Genomic_DNA"/>
</dbReference>
<dbReference type="AlphaFoldDB" id="A0A8T2XDI5"/>
<dbReference type="InterPro" id="IPR017451">
    <property type="entry name" value="F-box-assoc_interact_dom"/>
</dbReference>
<dbReference type="PANTHER" id="PTHR31672:SF2">
    <property type="entry name" value="F-BOX DOMAIN-CONTAINING PROTEIN"/>
    <property type="match status" value="1"/>
</dbReference>
<proteinExistence type="predicted"/>
<dbReference type="SUPFAM" id="SSF50965">
    <property type="entry name" value="Galactose oxidase, central domain"/>
    <property type="match status" value="1"/>
</dbReference>
<dbReference type="Pfam" id="PF08268">
    <property type="entry name" value="FBA_3"/>
    <property type="match status" value="1"/>
</dbReference>
<reference evidence="2" key="1">
    <citation type="journal article" date="2021" name="J. Hered.">
        <title>Genome Assembly of Salicaceae Populus deltoides (Eastern Cottonwood) I-69 Based on Nanopore Sequencing and Hi-C Technologies.</title>
        <authorList>
            <person name="Bai S."/>
            <person name="Wu H."/>
            <person name="Zhang J."/>
            <person name="Pan Z."/>
            <person name="Zhao W."/>
            <person name="Li Z."/>
            <person name="Tong C."/>
        </authorList>
    </citation>
    <scope>NUCLEOTIDE SEQUENCE</scope>
    <source>
        <tissue evidence="2">Leaf</tissue>
    </source>
</reference>
<dbReference type="PROSITE" id="PS50181">
    <property type="entry name" value="FBOX"/>
    <property type="match status" value="1"/>
</dbReference>
<sequence length="388" mass="44449">MESLPREIAGDILSRLPVTSLVNVKFVCRSWRKLLQDSSLLVFMLFLRTTKKDPCLILHSVHPIKHYVADFPSDDSTSNQLYVAEFSSDGDRIEVVKKIRVPTLPEFYVTASCNGLLCLCHSLHSTKLFIYNPFKMDVLALPDSAQYPNQQVVVGFGFSSMENDYKVVKIVYYSHRGSIRPSGGNLPQSSVEILSLRSLTWRSLGEIPYQIFGKRPSQVLVNGRLNWATWPIYRCSSARLIVSFDLSEEKFYEVPRPDCGSLDKFNHNLVVLGGCLSASVYRKDGYFEIWVMKEYNVKESWINLYNIDIMDQSFENSGLHLKRSYARVICLLKNGEILLEMTITRALLSFDPKSKTFKHLAFHGFPRWYETIVHVGSLHWIDTHVVAT</sequence>
<dbReference type="Proteomes" id="UP000807159">
    <property type="component" value="Chromosome 13"/>
</dbReference>
<dbReference type="SMART" id="SM00256">
    <property type="entry name" value="FBOX"/>
    <property type="match status" value="1"/>
</dbReference>
<organism evidence="2 3">
    <name type="scientific">Populus deltoides</name>
    <name type="common">Eastern poplar</name>
    <name type="synonym">Eastern cottonwood</name>
    <dbReference type="NCBI Taxonomy" id="3696"/>
    <lineage>
        <taxon>Eukaryota</taxon>
        <taxon>Viridiplantae</taxon>
        <taxon>Streptophyta</taxon>
        <taxon>Embryophyta</taxon>
        <taxon>Tracheophyta</taxon>
        <taxon>Spermatophyta</taxon>
        <taxon>Magnoliopsida</taxon>
        <taxon>eudicotyledons</taxon>
        <taxon>Gunneridae</taxon>
        <taxon>Pentapetalae</taxon>
        <taxon>rosids</taxon>
        <taxon>fabids</taxon>
        <taxon>Malpighiales</taxon>
        <taxon>Salicaceae</taxon>
        <taxon>Saliceae</taxon>
        <taxon>Populus</taxon>
    </lineage>
</organism>
<dbReference type="PANTHER" id="PTHR31672">
    <property type="entry name" value="BNACNNG10540D PROTEIN"/>
    <property type="match status" value="1"/>
</dbReference>
<dbReference type="InterPro" id="IPR011043">
    <property type="entry name" value="Gal_Oxase/kelch_b-propeller"/>
</dbReference>
<dbReference type="InterPro" id="IPR050796">
    <property type="entry name" value="SCF_F-box_component"/>
</dbReference>
<gene>
    <name evidence="2" type="ORF">H0E87_023410</name>
</gene>
<evidence type="ECO:0000313" key="3">
    <source>
        <dbReference type="Proteomes" id="UP000807159"/>
    </source>
</evidence>